<evidence type="ECO:0000313" key="2">
    <source>
        <dbReference type="EMBL" id="KAF7802054.1"/>
    </source>
</evidence>
<dbReference type="Proteomes" id="UP000634136">
    <property type="component" value="Unassembled WGS sequence"/>
</dbReference>
<gene>
    <name evidence="2" type="ORF">G2W53_041165</name>
</gene>
<organism evidence="2 3">
    <name type="scientific">Senna tora</name>
    <dbReference type="NCBI Taxonomy" id="362788"/>
    <lineage>
        <taxon>Eukaryota</taxon>
        <taxon>Viridiplantae</taxon>
        <taxon>Streptophyta</taxon>
        <taxon>Embryophyta</taxon>
        <taxon>Tracheophyta</taxon>
        <taxon>Spermatophyta</taxon>
        <taxon>Magnoliopsida</taxon>
        <taxon>eudicotyledons</taxon>
        <taxon>Gunneridae</taxon>
        <taxon>Pentapetalae</taxon>
        <taxon>rosids</taxon>
        <taxon>fabids</taxon>
        <taxon>Fabales</taxon>
        <taxon>Fabaceae</taxon>
        <taxon>Caesalpinioideae</taxon>
        <taxon>Cassia clade</taxon>
        <taxon>Senna</taxon>
    </lineage>
</organism>
<evidence type="ECO:0000256" key="1">
    <source>
        <dbReference type="SAM" id="MobiDB-lite"/>
    </source>
</evidence>
<comment type="caution">
    <text evidence="2">The sequence shown here is derived from an EMBL/GenBank/DDBJ whole genome shotgun (WGS) entry which is preliminary data.</text>
</comment>
<dbReference type="AlphaFoldDB" id="A0A834W2N1"/>
<name>A0A834W2N1_9FABA</name>
<accession>A0A834W2N1</accession>
<sequence>MAPNLPEGGGAAILMCSTSRLSSRICTISSNRRASEHTGASDGPAMTVEAVLD</sequence>
<protein>
    <submittedName>
        <fullName evidence="2">Uncharacterized protein</fullName>
    </submittedName>
</protein>
<evidence type="ECO:0000313" key="3">
    <source>
        <dbReference type="Proteomes" id="UP000634136"/>
    </source>
</evidence>
<keyword evidence="3" id="KW-1185">Reference proteome</keyword>
<feature type="region of interest" description="Disordered" evidence="1">
    <location>
        <begin position="31"/>
        <end position="53"/>
    </location>
</feature>
<proteinExistence type="predicted"/>
<reference evidence="2" key="1">
    <citation type="submission" date="2020-09" db="EMBL/GenBank/DDBJ databases">
        <title>Genome-Enabled Discovery of Anthraquinone Biosynthesis in Senna tora.</title>
        <authorList>
            <person name="Kang S.-H."/>
            <person name="Pandey R.P."/>
            <person name="Lee C.-M."/>
            <person name="Sim J.-S."/>
            <person name="Jeong J.-T."/>
            <person name="Choi B.-S."/>
            <person name="Jung M."/>
            <person name="Ginzburg D."/>
            <person name="Zhao K."/>
            <person name="Won S.Y."/>
            <person name="Oh T.-J."/>
            <person name="Yu Y."/>
            <person name="Kim N.-H."/>
            <person name="Lee O.R."/>
            <person name="Lee T.-H."/>
            <person name="Bashyal P."/>
            <person name="Kim T.-S."/>
            <person name="Lee W.-H."/>
            <person name="Kawkins C."/>
            <person name="Kim C.-K."/>
            <person name="Kim J.S."/>
            <person name="Ahn B.O."/>
            <person name="Rhee S.Y."/>
            <person name="Sohng J.K."/>
        </authorList>
    </citation>
    <scope>NUCLEOTIDE SEQUENCE</scope>
    <source>
        <tissue evidence="2">Leaf</tissue>
    </source>
</reference>
<dbReference type="EMBL" id="JAAIUW010000013">
    <property type="protein sequence ID" value="KAF7802054.1"/>
    <property type="molecule type" value="Genomic_DNA"/>
</dbReference>